<evidence type="ECO:0000313" key="3">
    <source>
        <dbReference type="Proteomes" id="UP000015961"/>
    </source>
</evidence>
<accession>S0NPA2</accession>
<dbReference type="OrthoDB" id="2188117at2"/>
<gene>
    <name evidence="2" type="ORF">I573_02192</name>
</gene>
<feature type="transmembrane region" description="Helical" evidence="1">
    <location>
        <begin position="7"/>
        <end position="24"/>
    </location>
</feature>
<dbReference type="STRING" id="1140003.OMY_01891"/>
<keyword evidence="1" id="KW-0812">Transmembrane</keyword>
<keyword evidence="3" id="KW-1185">Reference proteome</keyword>
<dbReference type="Proteomes" id="UP000015961">
    <property type="component" value="Unassembled WGS sequence"/>
</dbReference>
<sequence>MRVCKEGLKYVPIVMILSFFIVAADRTGKLGIFGTLITLMIDPQNFALKYDIQLKKSVQRKVYYFRDISLSLYCSWYATYIVNRLIQNRYTLWIDLVLPSCFFLLIWWHLRYLVPKTMHYLNEKN</sequence>
<dbReference type="AlphaFoldDB" id="S0NPA2"/>
<dbReference type="RefSeq" id="WP_016186323.1">
    <property type="nucleotide sequence ID" value="NZ_ASWO01000007.1"/>
</dbReference>
<keyword evidence="1" id="KW-0472">Membrane</keyword>
<dbReference type="EMBL" id="ASWO01000007">
    <property type="protein sequence ID" value="EOT83079.1"/>
    <property type="molecule type" value="Genomic_DNA"/>
</dbReference>
<feature type="transmembrane region" description="Helical" evidence="1">
    <location>
        <begin position="92"/>
        <end position="110"/>
    </location>
</feature>
<name>S0NPA2_9ENTE</name>
<reference evidence="2 3" key="1">
    <citation type="submission" date="2013-03" db="EMBL/GenBank/DDBJ databases">
        <title>The Genome Sequence of Enterococcus sulfureus ATCC_49903 (PacBio/Illumina hybrid assembly).</title>
        <authorList>
            <consortium name="The Broad Institute Genomics Platform"/>
            <consortium name="The Broad Institute Genome Sequencing Center for Infectious Disease"/>
            <person name="Earl A."/>
            <person name="Russ C."/>
            <person name="Gilmore M."/>
            <person name="Surin D."/>
            <person name="Walker B."/>
            <person name="Young S."/>
            <person name="Zeng Q."/>
            <person name="Gargeya S."/>
            <person name="Fitzgerald M."/>
            <person name="Haas B."/>
            <person name="Abouelleil A."/>
            <person name="Allen A.W."/>
            <person name="Alvarado L."/>
            <person name="Arachchi H.M."/>
            <person name="Berlin A.M."/>
            <person name="Chapman S.B."/>
            <person name="Gainer-Dewar J."/>
            <person name="Goldberg J."/>
            <person name="Griggs A."/>
            <person name="Gujja S."/>
            <person name="Hansen M."/>
            <person name="Howarth C."/>
            <person name="Imamovic A."/>
            <person name="Ireland A."/>
            <person name="Larimer J."/>
            <person name="McCowan C."/>
            <person name="Murphy C."/>
            <person name="Pearson M."/>
            <person name="Poon T.W."/>
            <person name="Priest M."/>
            <person name="Roberts A."/>
            <person name="Saif S."/>
            <person name="Shea T."/>
            <person name="Sisk P."/>
            <person name="Sykes S."/>
            <person name="Wortman J."/>
            <person name="Nusbaum C."/>
            <person name="Birren B."/>
        </authorList>
    </citation>
    <scope>NUCLEOTIDE SEQUENCE [LARGE SCALE GENOMIC DNA]</scope>
    <source>
        <strain evidence="2 3">ATCC 49903</strain>
    </source>
</reference>
<protein>
    <submittedName>
        <fullName evidence="2">Uncharacterized protein</fullName>
    </submittedName>
</protein>
<keyword evidence="1" id="KW-1133">Transmembrane helix</keyword>
<dbReference type="PATRIC" id="fig|1140003.3.peg.1822"/>
<evidence type="ECO:0000256" key="1">
    <source>
        <dbReference type="SAM" id="Phobius"/>
    </source>
</evidence>
<comment type="caution">
    <text evidence="2">The sequence shown here is derived from an EMBL/GenBank/DDBJ whole genome shotgun (WGS) entry which is preliminary data.</text>
</comment>
<organism evidence="2 3">
    <name type="scientific">Enterococcus sulfureus ATCC 49903</name>
    <dbReference type="NCBI Taxonomy" id="1140003"/>
    <lineage>
        <taxon>Bacteria</taxon>
        <taxon>Bacillati</taxon>
        <taxon>Bacillota</taxon>
        <taxon>Bacilli</taxon>
        <taxon>Lactobacillales</taxon>
        <taxon>Enterococcaceae</taxon>
        <taxon>Enterococcus</taxon>
    </lineage>
</organism>
<evidence type="ECO:0000313" key="2">
    <source>
        <dbReference type="EMBL" id="EOT83079.1"/>
    </source>
</evidence>
<proteinExistence type="predicted"/>